<keyword evidence="10" id="KW-0378">Hydrolase</keyword>
<dbReference type="GO" id="GO:0005694">
    <property type="term" value="C:chromosome"/>
    <property type="evidence" value="ECO:0007669"/>
    <property type="project" value="TreeGrafter"/>
</dbReference>
<accession>A0A3R8JQC5</accession>
<dbReference type="SMART" id="SM00490">
    <property type="entry name" value="HELICc"/>
    <property type="match status" value="1"/>
</dbReference>
<dbReference type="EMBL" id="RHJS01000002">
    <property type="protein sequence ID" value="RRK33438.1"/>
    <property type="molecule type" value="Genomic_DNA"/>
</dbReference>
<comment type="caution">
    <text evidence="10">The sequence shown here is derived from an EMBL/GenBank/DDBJ whole genome shotgun (WGS) entry which is preliminary data.</text>
</comment>
<dbReference type="GO" id="GO:0000724">
    <property type="term" value="P:double-strand break repair via homologous recombination"/>
    <property type="evidence" value="ECO:0007669"/>
    <property type="project" value="TreeGrafter"/>
</dbReference>
<evidence type="ECO:0000313" key="10">
    <source>
        <dbReference type="EMBL" id="RRK33438.1"/>
    </source>
</evidence>
<dbReference type="GO" id="GO:0005737">
    <property type="term" value="C:cytoplasm"/>
    <property type="evidence" value="ECO:0007669"/>
    <property type="project" value="TreeGrafter"/>
</dbReference>
<dbReference type="SUPFAM" id="SSF52540">
    <property type="entry name" value="P-loop containing nucleoside triphosphate hydrolases"/>
    <property type="match status" value="1"/>
</dbReference>
<dbReference type="PROSITE" id="PS51192">
    <property type="entry name" value="HELICASE_ATP_BIND_1"/>
    <property type="match status" value="1"/>
</dbReference>
<comment type="similarity">
    <text evidence="1">Belongs to the helicase family. RecQ subfamily.</text>
</comment>
<keyword evidence="10" id="KW-0347">Helicase</keyword>
<keyword evidence="11" id="KW-1185">Reference proteome</keyword>
<dbReference type="Pfam" id="PF00271">
    <property type="entry name" value="Helicase_C"/>
    <property type="match status" value="1"/>
</dbReference>
<reference evidence="10" key="1">
    <citation type="submission" date="2018-10" db="EMBL/GenBank/DDBJ databases">
        <title>Schaedlerella arabinophila gen. nov. sp. nov., isolated from the mouse intestinal tract and comparative analysis with the genome of the closely related altered Schaedler flora strain ASF502.</title>
        <authorList>
            <person name="Miyake S."/>
            <person name="Soh M."/>
            <person name="Seedorf H."/>
        </authorList>
    </citation>
    <scope>NUCLEOTIDE SEQUENCE [LARGE SCALE GENOMIC DNA]</scope>
    <source>
        <strain evidence="10">DSM 106076</strain>
    </source>
</reference>
<keyword evidence="2" id="KW-0547">Nucleotide-binding</keyword>
<organism evidence="10 11">
    <name type="scientific">Schaedlerella arabinosiphila</name>
    <dbReference type="NCBI Taxonomy" id="2044587"/>
    <lineage>
        <taxon>Bacteria</taxon>
        <taxon>Bacillati</taxon>
        <taxon>Bacillota</taxon>
        <taxon>Clostridia</taxon>
        <taxon>Lachnospirales</taxon>
        <taxon>Lachnospiraceae</taxon>
        <taxon>Schaedlerella</taxon>
    </lineage>
</organism>
<dbReference type="GO" id="GO:0003677">
    <property type="term" value="F:DNA binding"/>
    <property type="evidence" value="ECO:0007669"/>
    <property type="project" value="UniProtKB-KW"/>
</dbReference>
<evidence type="ECO:0000256" key="6">
    <source>
        <dbReference type="ARBA" id="ARBA00034617"/>
    </source>
</evidence>
<dbReference type="GO" id="GO:0005524">
    <property type="term" value="F:ATP binding"/>
    <property type="evidence" value="ECO:0007669"/>
    <property type="project" value="UniProtKB-KW"/>
</dbReference>
<evidence type="ECO:0000256" key="1">
    <source>
        <dbReference type="ARBA" id="ARBA00005446"/>
    </source>
</evidence>
<evidence type="ECO:0000259" key="8">
    <source>
        <dbReference type="PROSITE" id="PS51192"/>
    </source>
</evidence>
<evidence type="ECO:0000256" key="7">
    <source>
        <dbReference type="ARBA" id="ARBA00034808"/>
    </source>
</evidence>
<keyword evidence="4" id="KW-0238">DNA-binding</keyword>
<dbReference type="InterPro" id="IPR027417">
    <property type="entry name" value="P-loop_NTPase"/>
</dbReference>
<keyword evidence="5" id="KW-0413">Isomerase</keyword>
<dbReference type="Gene3D" id="3.40.50.300">
    <property type="entry name" value="P-loop containing nucleotide triphosphate hydrolases"/>
    <property type="match status" value="2"/>
</dbReference>
<evidence type="ECO:0000313" key="11">
    <source>
        <dbReference type="Proteomes" id="UP000274920"/>
    </source>
</evidence>
<evidence type="ECO:0000256" key="5">
    <source>
        <dbReference type="ARBA" id="ARBA00023235"/>
    </source>
</evidence>
<evidence type="ECO:0000256" key="2">
    <source>
        <dbReference type="ARBA" id="ARBA00022741"/>
    </source>
</evidence>
<gene>
    <name evidence="10" type="ORF">EBB54_20365</name>
</gene>
<feature type="domain" description="Helicase ATP-binding" evidence="8">
    <location>
        <begin position="171"/>
        <end position="351"/>
    </location>
</feature>
<protein>
    <recommendedName>
        <fullName evidence="7">DNA 3'-5' helicase</fullName>
        <ecNumber evidence="7">5.6.2.4</ecNumber>
    </recommendedName>
</protein>
<dbReference type="InterPro" id="IPR001650">
    <property type="entry name" value="Helicase_C-like"/>
</dbReference>
<evidence type="ECO:0000259" key="9">
    <source>
        <dbReference type="PROSITE" id="PS51194"/>
    </source>
</evidence>
<keyword evidence="3" id="KW-0067">ATP-binding</keyword>
<dbReference type="AlphaFoldDB" id="A0A3R8JQC5"/>
<dbReference type="PANTHER" id="PTHR13710">
    <property type="entry name" value="DNA HELICASE RECQ FAMILY MEMBER"/>
    <property type="match status" value="1"/>
</dbReference>
<dbReference type="SMART" id="SM00487">
    <property type="entry name" value="DEXDc"/>
    <property type="match status" value="1"/>
</dbReference>
<dbReference type="GO" id="GO:0009378">
    <property type="term" value="F:four-way junction helicase activity"/>
    <property type="evidence" value="ECO:0007669"/>
    <property type="project" value="TreeGrafter"/>
</dbReference>
<dbReference type="PANTHER" id="PTHR13710:SF105">
    <property type="entry name" value="ATP-DEPENDENT DNA HELICASE Q1"/>
    <property type="match status" value="1"/>
</dbReference>
<name>A0A3R8JQC5_9FIRM</name>
<evidence type="ECO:0000256" key="4">
    <source>
        <dbReference type="ARBA" id="ARBA00023125"/>
    </source>
</evidence>
<comment type="catalytic activity">
    <reaction evidence="6">
        <text>Couples ATP hydrolysis with the unwinding of duplex DNA by translocating in the 3'-5' direction.</text>
        <dbReference type="EC" id="5.6.2.4"/>
    </reaction>
</comment>
<dbReference type="GO" id="GO:0043138">
    <property type="term" value="F:3'-5' DNA helicase activity"/>
    <property type="evidence" value="ECO:0007669"/>
    <property type="project" value="UniProtKB-EC"/>
</dbReference>
<proteinExistence type="inferred from homology"/>
<dbReference type="PROSITE" id="PS51194">
    <property type="entry name" value="HELICASE_CTER"/>
    <property type="match status" value="1"/>
</dbReference>
<dbReference type="Proteomes" id="UP000274920">
    <property type="component" value="Unassembled WGS sequence"/>
</dbReference>
<dbReference type="InterPro" id="IPR011545">
    <property type="entry name" value="DEAD/DEAH_box_helicase_dom"/>
</dbReference>
<dbReference type="Pfam" id="PF00270">
    <property type="entry name" value="DEAD"/>
    <property type="match status" value="1"/>
</dbReference>
<sequence length="817" mass="93767">MLYVAGEKMMERAWIIDYIERLINGEVDDYIPEYDSDANAVDSALENVVARLVNTLKKYRAGDAGLSDYVSALRSFMLSFQTELRVDDHGILENNHLGIHFNPSIQKYYATYEIPDYVRHKSFVENAFVNPGSTVPETHSPYSLFTNRYVDELTGFQHFKSIEQKLCVYGALNTPLGYTTLISMPTGGGKSLVTQAVSYKEKGLSIVIVPTVSLAIDQERVARKNIKLSADYEIFYYYSGCKKFKEISGAIKNQTARLLFISPEALIKNEKFQELVNEANTSRYLKNIIIDEAHIVVAWGDFFRVDYQCLGPWRKELLRVNPDIRTFLLSATFKDDTVTTLKRMFSVNGKWIELRCDALRKEPHFVMAMADGYKDKRRKALNIVNVMPKPMILYVNAPYEAEKWKEYLQRFGYSNIKTFTGDTKSDERLELINQWSDNQYEIMIATSAFGVGVDKPDVRSVVHLYVPEGPDSYYQELGRGGRDGLPSLSVMCIENEDISKAFHHVSKVLTTKKLWGRWWSMYKNPENMWRGGEIAVFASTKPNYSRINFFEEGNDSDEKWNINVLLLLSRYDMISITSIELDSNNKYIFTIKILNEAITVDSETTYALFDLIREKEAAKSLSAFALMRSSIEKESILCWSSMFYDTYPLVSEYCPGCGQHEEVICDEIDRFPLLVEVRGPGKALSSDMEVFFSDTKEALLITQDERKSLIDRYKPDVVVSDTDIGYYENLNPDLIYVNYRELRTLLKYDNSFFITGLIMAVYSDDSNRAIEEYNVIRRCVKKGKHVIHVVNSDFAISKSSKKTISLDIDGKVIRGRN</sequence>
<dbReference type="EC" id="5.6.2.4" evidence="7"/>
<evidence type="ECO:0000256" key="3">
    <source>
        <dbReference type="ARBA" id="ARBA00022840"/>
    </source>
</evidence>
<feature type="domain" description="Helicase C-terminal" evidence="9">
    <location>
        <begin position="382"/>
        <end position="529"/>
    </location>
</feature>
<dbReference type="InterPro" id="IPR014001">
    <property type="entry name" value="Helicase_ATP-bd"/>
</dbReference>